<sequence>MRTKFLIPFLMSGLVWFSSCDSESDSNGTARMEVRLTDAPGDYEEVNIDIRSVQIHKEDTDSESGWQTLDVVHPKVYNLLNFANGVDTLIASANLPAGKISQIRLVLGENNSLKLKDGRTVDLKTPSGQTSGLKLKINADLREDVTYVVLLDFDAAKSVVARGNGQYNLKPVIRTITQAIAGGIKGRVTPIEAKPGIYVISAENDTIGGFANDNGEFLIKGVKAGTYSVKFYTAGAVNDTTLTNISVSQDQIKDLGTVKLPTKE</sequence>
<dbReference type="OrthoDB" id="2111471at2"/>
<dbReference type="STRING" id="1317125.SAMN05444128_1973"/>
<feature type="domain" description="DUF4382" evidence="1">
    <location>
        <begin position="29"/>
        <end position="171"/>
    </location>
</feature>
<dbReference type="Proteomes" id="UP000187181">
    <property type="component" value="Unassembled WGS sequence"/>
</dbReference>
<dbReference type="EMBL" id="FTPP01000002">
    <property type="protein sequence ID" value="SIT89163.1"/>
    <property type="molecule type" value="Genomic_DNA"/>
</dbReference>
<dbReference type="SUPFAM" id="SSF49452">
    <property type="entry name" value="Starch-binding domain-like"/>
    <property type="match status" value="1"/>
</dbReference>
<evidence type="ECO:0000259" key="2">
    <source>
        <dbReference type="Pfam" id="PF14686"/>
    </source>
</evidence>
<dbReference type="RefSeq" id="WP_076668372.1">
    <property type="nucleotide sequence ID" value="NZ_FTPP01000002.1"/>
</dbReference>
<accession>A0A1R3XEG5</accession>
<dbReference type="GO" id="GO:0016829">
    <property type="term" value="F:lyase activity"/>
    <property type="evidence" value="ECO:0007669"/>
    <property type="project" value="UniProtKB-KW"/>
</dbReference>
<feature type="domain" description="Rhamnogalacturonan lyase" evidence="2">
    <location>
        <begin position="211"/>
        <end position="251"/>
    </location>
</feature>
<dbReference type="InterPro" id="IPR013784">
    <property type="entry name" value="Carb-bd-like_fold"/>
</dbReference>
<gene>
    <name evidence="3" type="ORF">SAMN05444128_1973</name>
</gene>
<evidence type="ECO:0000259" key="1">
    <source>
        <dbReference type="Pfam" id="PF14321"/>
    </source>
</evidence>
<reference evidence="4" key="1">
    <citation type="submission" date="2017-01" db="EMBL/GenBank/DDBJ databases">
        <authorList>
            <person name="Varghese N."/>
            <person name="Submissions S."/>
        </authorList>
    </citation>
    <scope>NUCLEOTIDE SEQUENCE [LARGE SCALE GENOMIC DNA]</scope>
    <source>
        <strain evidence="4">LP100</strain>
    </source>
</reference>
<evidence type="ECO:0000313" key="3">
    <source>
        <dbReference type="EMBL" id="SIT89163.1"/>
    </source>
</evidence>
<name>A0A1R3XEG5_9BACT</name>
<dbReference type="GO" id="GO:0030246">
    <property type="term" value="F:carbohydrate binding"/>
    <property type="evidence" value="ECO:0007669"/>
    <property type="project" value="InterPro"/>
</dbReference>
<proteinExistence type="predicted"/>
<dbReference type="InterPro" id="IPR029413">
    <property type="entry name" value="RG-lyase_II"/>
</dbReference>
<dbReference type="InterPro" id="IPR025491">
    <property type="entry name" value="DUF4382"/>
</dbReference>
<dbReference type="Pfam" id="PF14321">
    <property type="entry name" value="DUF4382"/>
    <property type="match status" value="1"/>
</dbReference>
<keyword evidence="3" id="KW-0456">Lyase</keyword>
<evidence type="ECO:0000313" key="4">
    <source>
        <dbReference type="Proteomes" id="UP000187181"/>
    </source>
</evidence>
<organism evidence="3 4">
    <name type="scientific">Pontibacter indicus</name>
    <dbReference type="NCBI Taxonomy" id="1317125"/>
    <lineage>
        <taxon>Bacteria</taxon>
        <taxon>Pseudomonadati</taxon>
        <taxon>Bacteroidota</taxon>
        <taxon>Cytophagia</taxon>
        <taxon>Cytophagales</taxon>
        <taxon>Hymenobacteraceae</taxon>
        <taxon>Pontibacter</taxon>
    </lineage>
</organism>
<dbReference type="AlphaFoldDB" id="A0A1R3XEG5"/>
<dbReference type="PROSITE" id="PS51257">
    <property type="entry name" value="PROKAR_LIPOPROTEIN"/>
    <property type="match status" value="1"/>
</dbReference>
<dbReference type="Pfam" id="PF14686">
    <property type="entry name" value="fn3_3"/>
    <property type="match status" value="1"/>
</dbReference>
<protein>
    <submittedName>
        <fullName evidence="3">Polysaccharide lyase family 4, domain II</fullName>
    </submittedName>
</protein>
<keyword evidence="4" id="KW-1185">Reference proteome</keyword>
<dbReference type="Gene3D" id="2.60.40.1120">
    <property type="entry name" value="Carboxypeptidase-like, regulatory domain"/>
    <property type="match status" value="1"/>
</dbReference>